<sequence length="84" mass="9453">MRASWPSVCVLPDSPPTLQSAFPGVYSQLEPLFIIPPVIIRLDCLRSRHRVEAACQTQPYGDRRWIVGLYSAGMFSANTKLVYN</sequence>
<organism evidence="1 2">
    <name type="scientific">Trichoderma harzianum CBS 226.95</name>
    <dbReference type="NCBI Taxonomy" id="983964"/>
    <lineage>
        <taxon>Eukaryota</taxon>
        <taxon>Fungi</taxon>
        <taxon>Dikarya</taxon>
        <taxon>Ascomycota</taxon>
        <taxon>Pezizomycotina</taxon>
        <taxon>Sordariomycetes</taxon>
        <taxon>Hypocreomycetidae</taxon>
        <taxon>Hypocreales</taxon>
        <taxon>Hypocreaceae</taxon>
        <taxon>Trichoderma</taxon>
    </lineage>
</organism>
<dbReference type="Proteomes" id="UP000241690">
    <property type="component" value="Unassembled WGS sequence"/>
</dbReference>
<protein>
    <submittedName>
        <fullName evidence="1">Uncharacterized protein</fullName>
    </submittedName>
</protein>
<reference evidence="1 2" key="1">
    <citation type="submission" date="2016-07" db="EMBL/GenBank/DDBJ databases">
        <title>Multiple horizontal gene transfer events from other fungi enriched the ability of initially mycotrophic Trichoderma (Ascomycota) to feed on dead plant biomass.</title>
        <authorList>
            <consortium name="DOE Joint Genome Institute"/>
            <person name="Aerts A."/>
            <person name="Atanasova L."/>
            <person name="Chenthamara K."/>
            <person name="Zhang J."/>
            <person name="Grujic M."/>
            <person name="Henrissat B."/>
            <person name="Kuo A."/>
            <person name="Salamov A."/>
            <person name="Lipzen A."/>
            <person name="Labutti K."/>
            <person name="Barry K."/>
            <person name="Miao Y."/>
            <person name="Rahimi M.J."/>
            <person name="Shen Q."/>
            <person name="Grigoriev I.V."/>
            <person name="Kubicek C.P."/>
            <person name="Druzhinina I.S."/>
        </authorList>
    </citation>
    <scope>NUCLEOTIDE SEQUENCE [LARGE SCALE GENOMIC DNA]</scope>
    <source>
        <strain evidence="1 2">CBS 226.95</strain>
    </source>
</reference>
<gene>
    <name evidence="1" type="ORF">M431DRAFT_427017</name>
</gene>
<accession>A0A2T4ACB3</accession>
<proteinExistence type="predicted"/>
<dbReference type="RefSeq" id="XP_024774396.1">
    <property type="nucleotide sequence ID" value="XM_024915071.1"/>
</dbReference>
<name>A0A2T4ACB3_TRIHA</name>
<dbReference type="AlphaFoldDB" id="A0A2T4ACB3"/>
<evidence type="ECO:0000313" key="2">
    <source>
        <dbReference type="Proteomes" id="UP000241690"/>
    </source>
</evidence>
<dbReference type="Pfam" id="PF12520">
    <property type="entry name" value="DUF3723"/>
    <property type="match status" value="1"/>
</dbReference>
<dbReference type="GeneID" id="36623637"/>
<evidence type="ECO:0000313" key="1">
    <source>
        <dbReference type="EMBL" id="PTB54719.1"/>
    </source>
</evidence>
<dbReference type="InterPro" id="IPR022198">
    <property type="entry name" value="DUF3723"/>
</dbReference>
<keyword evidence="2" id="KW-1185">Reference proteome</keyword>
<dbReference type="EMBL" id="KZ679680">
    <property type="protein sequence ID" value="PTB54719.1"/>
    <property type="molecule type" value="Genomic_DNA"/>
</dbReference>